<gene>
    <name evidence="1" type="ORF">IAC06_04970</name>
</gene>
<proteinExistence type="predicted"/>
<organism evidence="1 2">
    <name type="scientific">Candidatus Cryptobacteroides intestinavium</name>
    <dbReference type="NCBI Taxonomy" id="2840766"/>
    <lineage>
        <taxon>Bacteria</taxon>
        <taxon>Pseudomonadati</taxon>
        <taxon>Bacteroidota</taxon>
        <taxon>Bacteroidia</taxon>
        <taxon>Bacteroidales</taxon>
        <taxon>Candidatus Cryptobacteroides</taxon>
    </lineage>
</organism>
<protein>
    <submittedName>
        <fullName evidence="1">Uncharacterized protein</fullName>
    </submittedName>
</protein>
<reference evidence="1" key="1">
    <citation type="submission" date="2020-10" db="EMBL/GenBank/DDBJ databases">
        <authorList>
            <person name="Gilroy R."/>
        </authorList>
    </citation>
    <scope>NUCLEOTIDE SEQUENCE</scope>
    <source>
        <strain evidence="1">B1-20833</strain>
    </source>
</reference>
<comment type="caution">
    <text evidence="1">The sequence shown here is derived from an EMBL/GenBank/DDBJ whole genome shotgun (WGS) entry which is preliminary data.</text>
</comment>
<accession>A0A9D9EQJ3</accession>
<dbReference type="Proteomes" id="UP000823661">
    <property type="component" value="Unassembled WGS sequence"/>
</dbReference>
<evidence type="ECO:0000313" key="2">
    <source>
        <dbReference type="Proteomes" id="UP000823661"/>
    </source>
</evidence>
<dbReference type="EMBL" id="JADIMI010000050">
    <property type="protein sequence ID" value="MBO8452217.1"/>
    <property type="molecule type" value="Genomic_DNA"/>
</dbReference>
<reference evidence="1" key="2">
    <citation type="journal article" date="2021" name="PeerJ">
        <title>Extensive microbial diversity within the chicken gut microbiome revealed by metagenomics and culture.</title>
        <authorList>
            <person name="Gilroy R."/>
            <person name="Ravi A."/>
            <person name="Getino M."/>
            <person name="Pursley I."/>
            <person name="Horton D.L."/>
            <person name="Alikhan N.F."/>
            <person name="Baker D."/>
            <person name="Gharbi K."/>
            <person name="Hall N."/>
            <person name="Watson M."/>
            <person name="Adriaenssens E.M."/>
            <person name="Foster-Nyarko E."/>
            <person name="Jarju S."/>
            <person name="Secka A."/>
            <person name="Antonio M."/>
            <person name="Oren A."/>
            <person name="Chaudhuri R.R."/>
            <person name="La Ragione R."/>
            <person name="Hildebrand F."/>
            <person name="Pallen M.J."/>
        </authorList>
    </citation>
    <scope>NUCLEOTIDE SEQUENCE</scope>
    <source>
        <strain evidence="1">B1-20833</strain>
    </source>
</reference>
<sequence length="48" mass="5852">MADNYLERKYEAYQERKATAEKAKRTAWKKRLDAYRRKLAEENGEKDQ</sequence>
<evidence type="ECO:0000313" key="1">
    <source>
        <dbReference type="EMBL" id="MBO8452217.1"/>
    </source>
</evidence>
<name>A0A9D9EQJ3_9BACT</name>
<dbReference type="AlphaFoldDB" id="A0A9D9EQJ3"/>